<dbReference type="InterPro" id="IPR003374">
    <property type="entry name" value="ApbE-like_sf"/>
</dbReference>
<dbReference type="EMBL" id="JANFYT010000022">
    <property type="protein sequence ID" value="MCQ4814903.1"/>
    <property type="molecule type" value="Genomic_DNA"/>
</dbReference>
<accession>A0AAW5KAP2</accession>
<keyword evidence="2" id="KW-1185">Reference proteome</keyword>
<dbReference type="RefSeq" id="WP_008709243.1">
    <property type="nucleotide sequence ID" value="NZ_CABKQM010000003.1"/>
</dbReference>
<evidence type="ECO:0000313" key="1">
    <source>
        <dbReference type="EMBL" id="MCQ4814903.1"/>
    </source>
</evidence>
<dbReference type="Proteomes" id="UP001205919">
    <property type="component" value="Unassembled WGS sequence"/>
</dbReference>
<protein>
    <recommendedName>
        <fullName evidence="3">Thiamine biosynthesis protein ApbE</fullName>
    </recommendedName>
</protein>
<organism evidence="1 2">
    <name type="scientific">Cloacibacillus evryensis</name>
    <dbReference type="NCBI Taxonomy" id="508460"/>
    <lineage>
        <taxon>Bacteria</taxon>
        <taxon>Thermotogati</taxon>
        <taxon>Synergistota</taxon>
        <taxon>Synergistia</taxon>
        <taxon>Synergistales</taxon>
        <taxon>Synergistaceae</taxon>
        <taxon>Cloacibacillus</taxon>
    </lineage>
</organism>
<evidence type="ECO:0008006" key="3">
    <source>
        <dbReference type="Google" id="ProtNLM"/>
    </source>
</evidence>
<comment type="caution">
    <text evidence="1">The sequence shown here is derived from an EMBL/GenBank/DDBJ whole genome shotgun (WGS) entry which is preliminary data.</text>
</comment>
<dbReference type="AlphaFoldDB" id="A0AAW5KAP2"/>
<gene>
    <name evidence="1" type="ORF">NE630_10725</name>
</gene>
<proteinExistence type="predicted"/>
<dbReference type="SUPFAM" id="SSF143631">
    <property type="entry name" value="ApbE-like"/>
    <property type="match status" value="1"/>
</dbReference>
<dbReference type="Gene3D" id="3.10.520.10">
    <property type="entry name" value="ApbE-like domains"/>
    <property type="match status" value="1"/>
</dbReference>
<name>A0AAW5KAP2_9BACT</name>
<evidence type="ECO:0000313" key="2">
    <source>
        <dbReference type="Proteomes" id="UP001205919"/>
    </source>
</evidence>
<reference evidence="1 2" key="1">
    <citation type="submission" date="2022-06" db="EMBL/GenBank/DDBJ databases">
        <title>Isolation of gut microbiota from human fecal samples.</title>
        <authorList>
            <person name="Pamer E.G."/>
            <person name="Barat B."/>
            <person name="Waligurski E."/>
            <person name="Medina S."/>
            <person name="Paddock L."/>
            <person name="Mostad J."/>
        </authorList>
    </citation>
    <scope>NUCLEOTIDE SEQUENCE [LARGE SCALE GENOMIC DNA]</scope>
    <source>
        <strain evidence="1 2">DFI.9.90</strain>
    </source>
</reference>
<sequence>MNFQKYNVIQEGLVYIDHGPITMTLEARRNGCAFTEAAVAGAERVLEVFGESAVYLEYLRRPVEKISSLPDGTPLAVRKMTESVMMLEEGDFTPLAAVAGTTADFAVEAMAAHGADYALANNGGDIAWHISRGQSTPRDFLKVGLISDINGGRATHSLKIKSFGEIRGLATSGLGGRSLTRGIASAVTALAPDSSRADAAATAIANACYCNDPAIEQCLAEELDYGTDIRGLTVTKSVGCLRSGSAELALEAGCRRAETLIGKGMILGAVLFVAGAMQIVKTKERGDLFEVAALD</sequence>